<dbReference type="STRING" id="1076872.G8ZTV2"/>
<feature type="domain" description="C2H2-type" evidence="7">
    <location>
        <begin position="286"/>
        <end position="308"/>
    </location>
</feature>
<name>G8ZTV2_TORDE</name>
<dbReference type="KEGG" id="tdl:TDEL_0D04620"/>
<dbReference type="eggNOG" id="KOG2636">
    <property type="taxonomic scope" value="Eukaryota"/>
</dbReference>
<sequence>MNTLESRRSHLEDLEVIEQSIASRFERNPGLYYGYLQKRALIDDIPLSSSITNAYNANRIYKAKRSKRNRKQFVLQQHEIDLFLQESMRKLRDLGSLKGPVNTHSLRDEEATFEIFKQNLEEIKDKYKDLGSDSLFSDVNEEISKHAMFSALTTDSKPVTILSRSAKNLRLNDVFSREEQYGEYLDLDRFHSSWLNVIRSTECTLLQFYSILEKFLDDRQYILAPPMDRKNGRYAEFLVEISNYLEKFFQKANVLLNHTKLERRIQSEFSRSLATPLHTGGKGFYCIACCKWFKVPTVFDSHLTGKHHKNNLSKRSKHLQAEYKLHRYLTLLSEEFRRTREFTERKVAFTAEERMQEMARLNHDYHAPDYGPDEKEQEDPDSNKAELDKNSALGGSFDLPLGADGLPIPYWLYKLQGLDVEYSCEICTNQTYKGRRAFEKHFLEPTHTFHLKCLGIEPSITFKGITGIQEAQDLWRQTSSRNRPQTQKKIDLEVEDQEGNVLTQKVYQELKKQGLV</sequence>
<evidence type="ECO:0000256" key="6">
    <source>
        <dbReference type="SAM" id="MobiDB-lite"/>
    </source>
</evidence>
<dbReference type="GeneID" id="11502480"/>
<dbReference type="GO" id="GO:0071004">
    <property type="term" value="C:U2-type prespliceosome"/>
    <property type="evidence" value="ECO:0007669"/>
    <property type="project" value="EnsemblFungi"/>
</dbReference>
<keyword evidence="9" id="KW-1185">Reference proteome</keyword>
<dbReference type="GO" id="GO:0003723">
    <property type="term" value="F:RNA binding"/>
    <property type="evidence" value="ECO:0007669"/>
    <property type="project" value="EnsemblFungi"/>
</dbReference>
<dbReference type="InterPro" id="IPR022755">
    <property type="entry name" value="Znf_C2H2_jaz"/>
</dbReference>
<keyword evidence="2" id="KW-0479">Metal-binding</keyword>
<reference evidence="8 9" key="1">
    <citation type="journal article" date="2011" name="Proc. Natl. Acad. Sci. U.S.A.">
        <title>Evolutionary erosion of yeast sex chromosomes by mating-type switching accidents.</title>
        <authorList>
            <person name="Gordon J.L."/>
            <person name="Armisen D."/>
            <person name="Proux-Wera E."/>
            <person name="Oheigeartaigh S.S."/>
            <person name="Byrne K.P."/>
            <person name="Wolfe K.H."/>
        </authorList>
    </citation>
    <scope>NUCLEOTIDE SEQUENCE [LARGE SCALE GENOMIC DNA]</scope>
    <source>
        <strain evidence="9">ATCC 10662 / CBS 1146 / NBRC 0425 / NCYC 2629 / NRRL Y-866</strain>
    </source>
</reference>
<dbReference type="RefSeq" id="XP_003681257.1">
    <property type="nucleotide sequence ID" value="XM_003681209.1"/>
</dbReference>
<dbReference type="InterPro" id="IPR031774">
    <property type="entry name" value="SF3A3_dom"/>
</dbReference>
<accession>G8ZTV2</accession>
<keyword evidence="4" id="KW-0862">Zinc</keyword>
<organism evidence="8 9">
    <name type="scientific">Torulaspora delbrueckii</name>
    <name type="common">Yeast</name>
    <name type="synonym">Candida colliculosa</name>
    <dbReference type="NCBI Taxonomy" id="4950"/>
    <lineage>
        <taxon>Eukaryota</taxon>
        <taxon>Fungi</taxon>
        <taxon>Dikarya</taxon>
        <taxon>Ascomycota</taxon>
        <taxon>Saccharomycotina</taxon>
        <taxon>Saccharomycetes</taxon>
        <taxon>Saccharomycetales</taxon>
        <taxon>Saccharomycetaceae</taxon>
        <taxon>Torulaspora</taxon>
    </lineage>
</organism>
<dbReference type="InterPro" id="IPR036236">
    <property type="entry name" value="Znf_C2H2_sf"/>
</dbReference>
<dbReference type="InterPro" id="IPR051421">
    <property type="entry name" value="RNA_Proc_DNA_Dmg_Regulator"/>
</dbReference>
<dbReference type="Pfam" id="PF11931">
    <property type="entry name" value="SF3a60_Prp9_C"/>
    <property type="match status" value="1"/>
</dbReference>
<evidence type="ECO:0000313" key="9">
    <source>
        <dbReference type="Proteomes" id="UP000005627"/>
    </source>
</evidence>
<dbReference type="PANTHER" id="PTHR12786">
    <property type="entry name" value="SPLICING FACTOR SF3A-RELATED"/>
    <property type="match status" value="1"/>
</dbReference>
<evidence type="ECO:0000256" key="5">
    <source>
        <dbReference type="ARBA" id="ARBA00023242"/>
    </source>
</evidence>
<dbReference type="GO" id="GO:0000974">
    <property type="term" value="C:Prp19 complex"/>
    <property type="evidence" value="ECO:0007669"/>
    <property type="project" value="EnsemblFungi"/>
</dbReference>
<dbReference type="EMBL" id="HE616745">
    <property type="protein sequence ID" value="CCE92046.1"/>
    <property type="molecule type" value="Genomic_DNA"/>
</dbReference>
<comment type="subcellular location">
    <subcellularLocation>
        <location evidence="1">Nucleus</location>
    </subcellularLocation>
</comment>
<keyword evidence="3" id="KW-0863">Zinc-finger</keyword>
<dbReference type="Pfam" id="PF16837">
    <property type="entry name" value="SF3A3"/>
    <property type="match status" value="1"/>
</dbReference>
<evidence type="ECO:0000256" key="2">
    <source>
        <dbReference type="ARBA" id="ARBA00022723"/>
    </source>
</evidence>
<dbReference type="InterPro" id="IPR003604">
    <property type="entry name" value="Matrin/U1-like-C_Znf_C2H2"/>
</dbReference>
<keyword evidence="5" id="KW-0539">Nucleus</keyword>
<evidence type="ECO:0000313" key="8">
    <source>
        <dbReference type="EMBL" id="CCE92046.1"/>
    </source>
</evidence>
<evidence type="ECO:0000259" key="7">
    <source>
        <dbReference type="PROSITE" id="PS00028"/>
    </source>
</evidence>
<dbReference type="PANTHER" id="PTHR12786:SF2">
    <property type="entry name" value="SPLICING FACTOR 3A SUBUNIT 3"/>
    <property type="match status" value="1"/>
</dbReference>
<dbReference type="OrthoDB" id="2160351at2759"/>
<proteinExistence type="predicted"/>
<gene>
    <name evidence="8" type="primary">TDEL0D04620</name>
    <name evidence="8" type="ORF">TDEL_0D04620</name>
</gene>
<dbReference type="AlphaFoldDB" id="G8ZTV2"/>
<dbReference type="GO" id="GO:0008270">
    <property type="term" value="F:zinc ion binding"/>
    <property type="evidence" value="ECO:0007669"/>
    <property type="project" value="UniProtKB-KW"/>
</dbReference>
<dbReference type="SMART" id="SM00451">
    <property type="entry name" value="ZnF_U1"/>
    <property type="match status" value="1"/>
</dbReference>
<evidence type="ECO:0000256" key="1">
    <source>
        <dbReference type="ARBA" id="ARBA00004123"/>
    </source>
</evidence>
<protein>
    <recommendedName>
        <fullName evidence="7">C2H2-type domain-containing protein</fullName>
    </recommendedName>
</protein>
<dbReference type="HOGENOM" id="CLU_027160_1_1_1"/>
<dbReference type="Pfam" id="PF16958">
    <property type="entry name" value="PRP9_N"/>
    <property type="match status" value="1"/>
</dbReference>
<evidence type="ECO:0000256" key="4">
    <source>
        <dbReference type="ARBA" id="ARBA00022833"/>
    </source>
</evidence>
<dbReference type="SMART" id="SM00355">
    <property type="entry name" value="ZnF_C2H2"/>
    <property type="match status" value="2"/>
</dbReference>
<feature type="region of interest" description="Disordered" evidence="6">
    <location>
        <begin position="364"/>
        <end position="389"/>
    </location>
</feature>
<evidence type="ECO:0000256" key="3">
    <source>
        <dbReference type="ARBA" id="ARBA00022771"/>
    </source>
</evidence>
<dbReference type="InParanoid" id="G8ZTV2"/>
<dbReference type="SUPFAM" id="SSF57667">
    <property type="entry name" value="beta-beta-alpha zinc fingers"/>
    <property type="match status" value="1"/>
</dbReference>
<dbReference type="PROSITE" id="PS00028">
    <property type="entry name" value="ZINC_FINGER_C2H2_1"/>
    <property type="match status" value="1"/>
</dbReference>
<dbReference type="Proteomes" id="UP000005627">
    <property type="component" value="Chromosome 4"/>
</dbReference>
<dbReference type="InterPro" id="IPR024598">
    <property type="entry name" value="SF3a60/Prp9_C"/>
</dbReference>
<dbReference type="FunCoup" id="G8ZTV2">
    <property type="interactions" value="1339"/>
</dbReference>
<dbReference type="Gene3D" id="3.30.160.60">
    <property type="entry name" value="Classic Zinc Finger"/>
    <property type="match status" value="1"/>
</dbReference>
<dbReference type="Pfam" id="PF12171">
    <property type="entry name" value="zf-C2H2_jaz"/>
    <property type="match status" value="1"/>
</dbReference>
<dbReference type="GO" id="GO:0000395">
    <property type="term" value="P:mRNA 5'-splice site recognition"/>
    <property type="evidence" value="ECO:0007669"/>
    <property type="project" value="EnsemblFungi"/>
</dbReference>
<dbReference type="InterPro" id="IPR013087">
    <property type="entry name" value="Znf_C2H2_type"/>
</dbReference>
<dbReference type="InterPro" id="IPR031590">
    <property type="entry name" value="PRP9_N"/>
</dbReference>